<name>A0A543J2J8_9ACTN</name>
<reference evidence="4 5" key="1">
    <citation type="submission" date="2019-06" db="EMBL/GenBank/DDBJ databases">
        <title>Sequencing the genomes of 1000 actinobacteria strains.</title>
        <authorList>
            <person name="Klenk H.-P."/>
        </authorList>
    </citation>
    <scope>NUCLEOTIDE SEQUENCE [LARGE SCALE GENOMIC DNA]</scope>
    <source>
        <strain evidence="4 5">DSM 43186</strain>
    </source>
</reference>
<dbReference type="AlphaFoldDB" id="A0A543J2J8"/>
<keyword evidence="5" id="KW-1185">Reference proteome</keyword>
<evidence type="ECO:0000259" key="3">
    <source>
        <dbReference type="Pfam" id="PF00188"/>
    </source>
</evidence>
<dbReference type="SUPFAM" id="SSF55797">
    <property type="entry name" value="PR-1-like"/>
    <property type="match status" value="1"/>
</dbReference>
<organism evidence="4 5">
    <name type="scientific">Thermopolyspora flexuosa</name>
    <dbReference type="NCBI Taxonomy" id="103836"/>
    <lineage>
        <taxon>Bacteria</taxon>
        <taxon>Bacillati</taxon>
        <taxon>Actinomycetota</taxon>
        <taxon>Actinomycetes</taxon>
        <taxon>Streptosporangiales</taxon>
        <taxon>Streptosporangiaceae</taxon>
        <taxon>Thermopolyspora</taxon>
    </lineage>
</organism>
<protein>
    <submittedName>
        <fullName evidence="4">Uncharacterized protein YkwD</fullName>
    </submittedName>
</protein>
<dbReference type="Proteomes" id="UP000319213">
    <property type="component" value="Unassembled WGS sequence"/>
</dbReference>
<dbReference type="Gene3D" id="3.40.33.10">
    <property type="entry name" value="CAP"/>
    <property type="match status" value="1"/>
</dbReference>
<feature type="compositionally biased region" description="Low complexity" evidence="1">
    <location>
        <begin position="131"/>
        <end position="157"/>
    </location>
</feature>
<evidence type="ECO:0000256" key="1">
    <source>
        <dbReference type="SAM" id="MobiDB-lite"/>
    </source>
</evidence>
<keyword evidence="2" id="KW-0472">Membrane</keyword>
<dbReference type="EMBL" id="VFPQ01000001">
    <property type="protein sequence ID" value="TQM77049.1"/>
    <property type="molecule type" value="Genomic_DNA"/>
</dbReference>
<dbReference type="InterPro" id="IPR014044">
    <property type="entry name" value="CAP_dom"/>
</dbReference>
<evidence type="ECO:0000313" key="5">
    <source>
        <dbReference type="Proteomes" id="UP000319213"/>
    </source>
</evidence>
<dbReference type="InterPro" id="IPR035940">
    <property type="entry name" value="CAP_sf"/>
</dbReference>
<evidence type="ECO:0000256" key="2">
    <source>
        <dbReference type="SAM" id="Phobius"/>
    </source>
</evidence>
<feature type="compositionally biased region" description="Low complexity" evidence="1">
    <location>
        <begin position="100"/>
        <end position="118"/>
    </location>
</feature>
<keyword evidence="2" id="KW-1133">Transmembrane helix</keyword>
<feature type="domain" description="SCP" evidence="3">
    <location>
        <begin position="195"/>
        <end position="309"/>
    </location>
</feature>
<feature type="region of interest" description="Disordered" evidence="1">
    <location>
        <begin position="95"/>
        <end position="174"/>
    </location>
</feature>
<dbReference type="CDD" id="cd05379">
    <property type="entry name" value="CAP_bacterial"/>
    <property type="match status" value="1"/>
</dbReference>
<evidence type="ECO:0000313" key="4">
    <source>
        <dbReference type="EMBL" id="TQM77049.1"/>
    </source>
</evidence>
<comment type="caution">
    <text evidence="4">The sequence shown here is derived from an EMBL/GenBank/DDBJ whole genome shotgun (WGS) entry which is preliminary data.</text>
</comment>
<keyword evidence="2" id="KW-0812">Transmembrane</keyword>
<dbReference type="PANTHER" id="PTHR31157">
    <property type="entry name" value="SCP DOMAIN-CONTAINING PROTEIN"/>
    <property type="match status" value="1"/>
</dbReference>
<feature type="compositionally biased region" description="Gly residues" evidence="1">
    <location>
        <begin position="163"/>
        <end position="174"/>
    </location>
</feature>
<sequence length="312" mass="33473">MGDGARTATTSTRLIFRHFPFFRKREIPIFDCGMWQRFHARRPQRIVRRRTNLGLFACLVSVLLIGVVIGRATYRAETAEPDEIRLDSALPTRTGDLRAASEPGASPATPTPSAGAPGARDERAELVPVERTPAAAGGSGRRTASPSPSATPSRGPSNTIEGSSGGGLASLLIPGGGDGGTGRLASLASIENAVVRLVNRERRRVGCRPLRVDPRLVRAARRHSAEMAATNRLSHSSRNGATPWRRMEQAGYHHGAAENIARGYLTAEEAVRGWMAHPDHRANILNCRIVATGVGVKPGPGGPWWTQDFGYS</sequence>
<proteinExistence type="predicted"/>
<accession>A0A543J2J8</accession>
<feature type="transmembrane region" description="Helical" evidence="2">
    <location>
        <begin position="51"/>
        <end position="74"/>
    </location>
</feature>
<dbReference type="PANTHER" id="PTHR31157:SF1">
    <property type="entry name" value="SCP DOMAIN-CONTAINING PROTEIN"/>
    <property type="match status" value="1"/>
</dbReference>
<dbReference type="Pfam" id="PF00188">
    <property type="entry name" value="CAP"/>
    <property type="match status" value="1"/>
</dbReference>
<gene>
    <name evidence="4" type="ORF">FHX40_3801</name>
</gene>